<dbReference type="Gene3D" id="1.10.1040.10">
    <property type="entry name" value="N-(1-d-carboxylethyl)-l-norvaline Dehydrogenase, domain 2"/>
    <property type="match status" value="1"/>
</dbReference>
<evidence type="ECO:0000313" key="4">
    <source>
        <dbReference type="Proteomes" id="UP001183610"/>
    </source>
</evidence>
<accession>A0ABU2RA87</accession>
<comment type="caution">
    <text evidence="3">The sequence shown here is derived from an EMBL/GenBank/DDBJ whole genome shotgun (WGS) entry which is preliminary data.</text>
</comment>
<dbReference type="InterPro" id="IPR051402">
    <property type="entry name" value="KPR-Related"/>
</dbReference>
<dbReference type="Pfam" id="PF08546">
    <property type="entry name" value="ApbA_C"/>
    <property type="match status" value="1"/>
</dbReference>
<dbReference type="Proteomes" id="UP001183610">
    <property type="component" value="Unassembled WGS sequence"/>
</dbReference>
<dbReference type="Pfam" id="PF02558">
    <property type="entry name" value="ApbA"/>
    <property type="match status" value="1"/>
</dbReference>
<dbReference type="PANTHER" id="PTHR21708:SF26">
    <property type="entry name" value="2-DEHYDROPANTOATE 2-REDUCTASE"/>
    <property type="match status" value="1"/>
</dbReference>
<keyword evidence="4" id="KW-1185">Reference proteome</keyword>
<dbReference type="PANTHER" id="PTHR21708">
    <property type="entry name" value="PROBABLE 2-DEHYDROPANTOATE 2-REDUCTASE"/>
    <property type="match status" value="1"/>
</dbReference>
<dbReference type="InterPro" id="IPR013328">
    <property type="entry name" value="6PGD_dom2"/>
</dbReference>
<dbReference type="Gene3D" id="3.40.50.720">
    <property type="entry name" value="NAD(P)-binding Rossmann-like Domain"/>
    <property type="match status" value="1"/>
</dbReference>
<name>A0ABU2RA87_9ACTN</name>
<dbReference type="SUPFAM" id="SSF48179">
    <property type="entry name" value="6-phosphogluconate dehydrogenase C-terminal domain-like"/>
    <property type="match status" value="1"/>
</dbReference>
<feature type="domain" description="Ketopantoate reductase C-terminal" evidence="2">
    <location>
        <begin position="214"/>
        <end position="311"/>
    </location>
</feature>
<dbReference type="RefSeq" id="WP_010273818.1">
    <property type="nucleotide sequence ID" value="NZ_JAVRET010000071.1"/>
</dbReference>
<reference evidence="4" key="1">
    <citation type="submission" date="2023-07" db="EMBL/GenBank/DDBJ databases">
        <title>30 novel species of actinomycetes from the DSMZ collection.</title>
        <authorList>
            <person name="Nouioui I."/>
        </authorList>
    </citation>
    <scope>NUCLEOTIDE SEQUENCE [LARGE SCALE GENOMIC DNA]</scope>
    <source>
        <strain evidence="4">DSM 41979</strain>
    </source>
</reference>
<dbReference type="InterPro" id="IPR013332">
    <property type="entry name" value="KPR_N"/>
</dbReference>
<evidence type="ECO:0000259" key="2">
    <source>
        <dbReference type="Pfam" id="PF08546"/>
    </source>
</evidence>
<organism evidence="3 4">
    <name type="scientific">Streptomyces evansiae</name>
    <dbReference type="NCBI Taxonomy" id="3075535"/>
    <lineage>
        <taxon>Bacteria</taxon>
        <taxon>Bacillati</taxon>
        <taxon>Actinomycetota</taxon>
        <taxon>Actinomycetes</taxon>
        <taxon>Kitasatosporales</taxon>
        <taxon>Streptomycetaceae</taxon>
        <taxon>Streptomyces</taxon>
    </lineage>
</organism>
<evidence type="ECO:0000313" key="3">
    <source>
        <dbReference type="EMBL" id="MDT0412170.1"/>
    </source>
</evidence>
<dbReference type="InterPro" id="IPR008927">
    <property type="entry name" value="6-PGluconate_DH-like_C_sf"/>
</dbReference>
<dbReference type="InterPro" id="IPR036291">
    <property type="entry name" value="NAD(P)-bd_dom_sf"/>
</dbReference>
<dbReference type="SUPFAM" id="SSF51735">
    <property type="entry name" value="NAD(P)-binding Rossmann-fold domains"/>
    <property type="match status" value="1"/>
</dbReference>
<dbReference type="EMBL" id="JAVRET010000071">
    <property type="protein sequence ID" value="MDT0412170.1"/>
    <property type="molecule type" value="Genomic_DNA"/>
</dbReference>
<evidence type="ECO:0000259" key="1">
    <source>
        <dbReference type="Pfam" id="PF02558"/>
    </source>
</evidence>
<feature type="domain" description="Ketopantoate reductase N-terminal" evidence="1">
    <location>
        <begin position="4"/>
        <end position="146"/>
    </location>
</feature>
<proteinExistence type="predicted"/>
<gene>
    <name evidence="3" type="ORF">RM698_24380</name>
</gene>
<dbReference type="InterPro" id="IPR013752">
    <property type="entry name" value="KPA_reductase"/>
</dbReference>
<sequence length="336" mass="34973">MRYIVVGTGAVGGTVGARLAGSGREVVCVARGAHREALERDGLRLVTPEGEHVERVRVVGGPEELGELRADDVLLLAVKSQDTVAALDAWAPRPVAGGGTAGERLPVLCLQNGVANERTALRRFARVVGVCVWLPSTYLEAGVVGAGGDPLTGILHLGTYPPGRPEPVLEAVAADLRASRFDAPLPDDVMPWKYGKLLDNLPNAIEALTGPVEGPDALALVDEARAEGIAVLEAAGIATVGEEEARAARGERMRLLPVPGVPRGGGSTWQSLKRGAASVEADWLNGEIVLLGRLHGVPAPVNETLRTLVNEAVRKGSGAAAYSVAKVRERIAAARG</sequence>
<protein>
    <submittedName>
        <fullName evidence="3">2-dehydropantoate 2-reductase N-terminal domain-containing protein</fullName>
    </submittedName>
</protein>